<dbReference type="EMBL" id="JPOX01000026">
    <property type="protein sequence ID" value="KFX44828.1"/>
    <property type="molecule type" value="Genomic_DNA"/>
</dbReference>
<gene>
    <name evidence="2" type="ORF">GQ26_0260900</name>
</gene>
<organism evidence="2">
    <name type="scientific">Talaromyces marneffei PM1</name>
    <dbReference type="NCBI Taxonomy" id="1077442"/>
    <lineage>
        <taxon>Eukaryota</taxon>
        <taxon>Fungi</taxon>
        <taxon>Dikarya</taxon>
        <taxon>Ascomycota</taxon>
        <taxon>Pezizomycotina</taxon>
        <taxon>Eurotiomycetes</taxon>
        <taxon>Eurotiomycetidae</taxon>
        <taxon>Eurotiales</taxon>
        <taxon>Trichocomaceae</taxon>
        <taxon>Talaromyces</taxon>
        <taxon>Talaromyces sect. Talaromyces</taxon>
    </lineage>
</organism>
<reference evidence="2" key="1">
    <citation type="journal article" date="2014" name="PLoS Genet.">
        <title>Signature Gene Expression Reveals Novel Clues to the Molecular Mechanisms of Dimorphic Transition in Penicillium marneffei.</title>
        <authorList>
            <person name="Yang E."/>
            <person name="Wang G."/>
            <person name="Cai J."/>
            <person name="Woo P.C."/>
            <person name="Lau S.K."/>
            <person name="Yuen K.-Y."/>
            <person name="Chow W.-N."/>
            <person name="Lin X."/>
        </authorList>
    </citation>
    <scope>NUCLEOTIDE SEQUENCE [LARGE SCALE GENOMIC DNA]</scope>
    <source>
        <strain evidence="2">PM1</strain>
    </source>
</reference>
<sequence>MSRPRKGFLTLDVPAQMLQTQFQTWMLRPQSAQNLTIARKSTFAPQQSPYDPHLVTDGNRV</sequence>
<name>A0A093XHX0_TALMA</name>
<feature type="region of interest" description="Disordered" evidence="1">
    <location>
        <begin position="40"/>
        <end position="61"/>
    </location>
</feature>
<evidence type="ECO:0000256" key="1">
    <source>
        <dbReference type="SAM" id="MobiDB-lite"/>
    </source>
</evidence>
<comment type="caution">
    <text evidence="2">The sequence shown here is derived from an EMBL/GenBank/DDBJ whole genome shotgun (WGS) entry which is preliminary data.</text>
</comment>
<dbReference type="HOGENOM" id="CLU_2924294_0_0_1"/>
<accession>A0A093XHX0</accession>
<protein>
    <submittedName>
        <fullName evidence="2">Uncharacterized protein</fullName>
    </submittedName>
</protein>
<dbReference type="AlphaFoldDB" id="A0A093XHX0"/>
<proteinExistence type="predicted"/>
<evidence type="ECO:0000313" key="2">
    <source>
        <dbReference type="EMBL" id="KFX44828.1"/>
    </source>
</evidence>